<dbReference type="InterPro" id="IPR000182">
    <property type="entry name" value="GNAT_dom"/>
</dbReference>
<dbReference type="SUPFAM" id="SSF55729">
    <property type="entry name" value="Acyl-CoA N-acyltransferases (Nat)"/>
    <property type="match status" value="1"/>
</dbReference>
<dbReference type="PANTHER" id="PTHR43877">
    <property type="entry name" value="AMINOALKYLPHOSPHONATE N-ACETYLTRANSFERASE-RELATED-RELATED"/>
    <property type="match status" value="1"/>
</dbReference>
<name>A0A916YFD7_9HYPH</name>
<sequence>MKTIAAEVRFAEGRDSAELAEVHAAAWRGAYSGIIPFKTLGKMVERRGADWWRRAIDNRAAILVLEFGGEIAGYATLGRNRTRALSAEGEIYEIYLQPKFQGLGFGRRLFDEARALLRDRGMNGVVVWALADNDNAMRFYAAVGGNDVAEGAETFEAVTLHKVAFTWK</sequence>
<dbReference type="PANTHER" id="PTHR43877:SF6">
    <property type="entry name" value="GCN5-RELATED N-ACETYLTRANSFERASE"/>
    <property type="match status" value="1"/>
</dbReference>
<protein>
    <submittedName>
        <fullName evidence="4">N-acetyltransferase GCN5</fullName>
    </submittedName>
</protein>
<keyword evidence="5" id="KW-1185">Reference proteome</keyword>
<keyword evidence="1" id="KW-0808">Transferase</keyword>
<dbReference type="PROSITE" id="PS51186">
    <property type="entry name" value="GNAT"/>
    <property type="match status" value="1"/>
</dbReference>
<dbReference type="GO" id="GO:0016747">
    <property type="term" value="F:acyltransferase activity, transferring groups other than amino-acyl groups"/>
    <property type="evidence" value="ECO:0007669"/>
    <property type="project" value="InterPro"/>
</dbReference>
<organism evidence="4 5">
    <name type="scientific">Aureimonas glaciei</name>
    <dbReference type="NCBI Taxonomy" id="1776957"/>
    <lineage>
        <taxon>Bacteria</taxon>
        <taxon>Pseudomonadati</taxon>
        <taxon>Pseudomonadota</taxon>
        <taxon>Alphaproteobacteria</taxon>
        <taxon>Hyphomicrobiales</taxon>
        <taxon>Aurantimonadaceae</taxon>
        <taxon>Aureimonas</taxon>
    </lineage>
</organism>
<gene>
    <name evidence="4" type="ORF">GCM10011335_49880</name>
</gene>
<accession>A0A916YFD7</accession>
<dbReference type="AlphaFoldDB" id="A0A916YFD7"/>
<keyword evidence="2" id="KW-0012">Acyltransferase</keyword>
<reference evidence="4" key="2">
    <citation type="submission" date="2020-09" db="EMBL/GenBank/DDBJ databases">
        <authorList>
            <person name="Sun Q."/>
            <person name="Zhou Y."/>
        </authorList>
    </citation>
    <scope>NUCLEOTIDE SEQUENCE</scope>
    <source>
        <strain evidence="4">CGMCC 1.15493</strain>
    </source>
</reference>
<dbReference type="Gene3D" id="3.40.630.30">
    <property type="match status" value="1"/>
</dbReference>
<dbReference type="InterPro" id="IPR016181">
    <property type="entry name" value="Acyl_CoA_acyltransferase"/>
</dbReference>
<feature type="domain" description="N-acetyltransferase" evidence="3">
    <location>
        <begin position="6"/>
        <end position="168"/>
    </location>
</feature>
<evidence type="ECO:0000313" key="4">
    <source>
        <dbReference type="EMBL" id="GGD41147.1"/>
    </source>
</evidence>
<dbReference type="RefSeq" id="WP_188855146.1">
    <property type="nucleotide sequence ID" value="NZ_BMJJ01000017.1"/>
</dbReference>
<comment type="caution">
    <text evidence="4">The sequence shown here is derived from an EMBL/GenBank/DDBJ whole genome shotgun (WGS) entry which is preliminary data.</text>
</comment>
<evidence type="ECO:0000259" key="3">
    <source>
        <dbReference type="PROSITE" id="PS51186"/>
    </source>
</evidence>
<proteinExistence type="predicted"/>
<dbReference type="Pfam" id="PF00583">
    <property type="entry name" value="Acetyltransf_1"/>
    <property type="match status" value="1"/>
</dbReference>
<evidence type="ECO:0000256" key="2">
    <source>
        <dbReference type="ARBA" id="ARBA00023315"/>
    </source>
</evidence>
<dbReference type="EMBL" id="BMJJ01000017">
    <property type="protein sequence ID" value="GGD41147.1"/>
    <property type="molecule type" value="Genomic_DNA"/>
</dbReference>
<dbReference type="InterPro" id="IPR050832">
    <property type="entry name" value="Bact_Acetyltransf"/>
</dbReference>
<dbReference type="Proteomes" id="UP000613160">
    <property type="component" value="Unassembled WGS sequence"/>
</dbReference>
<reference evidence="4" key="1">
    <citation type="journal article" date="2014" name="Int. J. Syst. Evol. Microbiol.">
        <title>Complete genome sequence of Corynebacterium casei LMG S-19264T (=DSM 44701T), isolated from a smear-ripened cheese.</title>
        <authorList>
            <consortium name="US DOE Joint Genome Institute (JGI-PGF)"/>
            <person name="Walter F."/>
            <person name="Albersmeier A."/>
            <person name="Kalinowski J."/>
            <person name="Ruckert C."/>
        </authorList>
    </citation>
    <scope>NUCLEOTIDE SEQUENCE</scope>
    <source>
        <strain evidence="4">CGMCC 1.15493</strain>
    </source>
</reference>
<dbReference type="CDD" id="cd04301">
    <property type="entry name" value="NAT_SF"/>
    <property type="match status" value="1"/>
</dbReference>
<evidence type="ECO:0000313" key="5">
    <source>
        <dbReference type="Proteomes" id="UP000613160"/>
    </source>
</evidence>
<evidence type="ECO:0000256" key="1">
    <source>
        <dbReference type="ARBA" id="ARBA00022679"/>
    </source>
</evidence>